<feature type="chain" id="PRO_5002398614" evidence="1">
    <location>
        <begin position="26"/>
        <end position="226"/>
    </location>
</feature>
<gene>
    <name evidence="2" type="ORF">HMPREF1555_00939</name>
</gene>
<dbReference type="EMBL" id="AWUW01000067">
    <property type="protein sequence ID" value="ERJ66900.1"/>
    <property type="molecule type" value="Genomic_DNA"/>
</dbReference>
<organism evidence="2 3">
    <name type="scientific">Porphyromonas gingivalis F0570</name>
    <dbReference type="NCBI Taxonomy" id="1227271"/>
    <lineage>
        <taxon>Bacteria</taxon>
        <taxon>Pseudomonadati</taxon>
        <taxon>Bacteroidota</taxon>
        <taxon>Bacteroidia</taxon>
        <taxon>Bacteroidales</taxon>
        <taxon>Porphyromonadaceae</taxon>
        <taxon>Porphyromonas</taxon>
    </lineage>
</organism>
<comment type="caution">
    <text evidence="2">The sequence shown here is derived from an EMBL/GenBank/DDBJ whole genome shotgun (WGS) entry which is preliminary data.</text>
</comment>
<dbReference type="RefSeq" id="WP_021665372.1">
    <property type="nucleotide sequence ID" value="NZ_KI259159.1"/>
</dbReference>
<dbReference type="PATRIC" id="fig|1227271.3.peg.818"/>
<name>A0A0E2LQZ1_PORGN</name>
<keyword evidence="1" id="KW-0732">Signal</keyword>
<dbReference type="AlphaFoldDB" id="A0A0E2LQZ1"/>
<evidence type="ECO:0000313" key="2">
    <source>
        <dbReference type="EMBL" id="ERJ66900.1"/>
    </source>
</evidence>
<dbReference type="Proteomes" id="UP000016630">
    <property type="component" value="Unassembled WGS sequence"/>
</dbReference>
<accession>A0A0E2LQZ1</accession>
<reference evidence="2 3" key="1">
    <citation type="submission" date="2013-06" db="EMBL/GenBank/DDBJ databases">
        <authorList>
            <person name="Weinstock G."/>
            <person name="Sodergren E."/>
            <person name="Lobos E.A."/>
            <person name="Fulton L."/>
            <person name="Fulton R."/>
            <person name="Courtney L."/>
            <person name="Fronick C."/>
            <person name="O'Laughlin M."/>
            <person name="Godfrey J."/>
            <person name="Wilson R.M."/>
            <person name="Miner T."/>
            <person name="Farmer C."/>
            <person name="Delehaunty K."/>
            <person name="Cordes M."/>
            <person name="Minx P."/>
            <person name="Tomlinson C."/>
            <person name="Chen J."/>
            <person name="Wollam A."/>
            <person name="Pepin K.H."/>
            <person name="Bhonagiri V."/>
            <person name="Zhang X."/>
            <person name="Warren W."/>
            <person name="Mitreva M."/>
            <person name="Mardis E.R."/>
            <person name="Wilson R.K."/>
        </authorList>
    </citation>
    <scope>NUCLEOTIDE SEQUENCE [LARGE SCALE GENOMIC DNA]</scope>
    <source>
        <strain evidence="2 3">F0570</strain>
    </source>
</reference>
<evidence type="ECO:0000313" key="3">
    <source>
        <dbReference type="Proteomes" id="UP000016630"/>
    </source>
</evidence>
<evidence type="ECO:0000256" key="1">
    <source>
        <dbReference type="SAM" id="SignalP"/>
    </source>
</evidence>
<proteinExistence type="predicted"/>
<sequence length="226" mass="25257">MKTKFRMTLMAFASLVLLGSATCSREVDEPVPVDNSSENNNGDYVGSFYRESFIDYYVRPDSLKAVLRLAGGELFVKLGFFGKEYSYYGGSAEFKRLSRKYGDTYFNRKAPWGISALSEAILSVEVVALTDYDAEHPQGSSLNDIIVFYHSETKLEYIQHGYDGHYLHNATYPLSAFPTGGIALADDVLSRLDFTRMPSGKGEYSMQVTLTMESGRKLSKVMSITI</sequence>
<feature type="signal peptide" evidence="1">
    <location>
        <begin position="1"/>
        <end position="25"/>
    </location>
</feature>
<dbReference type="HOGENOM" id="CLU_1255005_0_0_10"/>
<protein>
    <submittedName>
        <fullName evidence="2">Uncharacterized protein</fullName>
    </submittedName>
</protein>